<sequence>MRVSQTAPNHSPSSRWGPNSRSKGSQAPLAVAPVVIPPRRGAESFLLHRRKAESSPYLTVAFYKFSVFRFNGCFGRRYSHPHPHRLCPSHHPNTSSSSLETELVIFLRQLQCRPSPKSAQRKQ</sequence>
<reference evidence="2 3" key="1">
    <citation type="submission" date="2016-07" db="EMBL/GenBank/DDBJ databases">
        <title>Pervasive Adenine N6-methylation of Active Genes in Fungi.</title>
        <authorList>
            <consortium name="DOE Joint Genome Institute"/>
            <person name="Mondo S.J."/>
            <person name="Dannebaum R.O."/>
            <person name="Kuo R.C."/>
            <person name="Labutti K."/>
            <person name="Haridas S."/>
            <person name="Kuo A."/>
            <person name="Salamov A."/>
            <person name="Ahrendt S.R."/>
            <person name="Lipzen A."/>
            <person name="Sullivan W."/>
            <person name="Andreopoulos W.B."/>
            <person name="Clum A."/>
            <person name="Lindquist E."/>
            <person name="Daum C."/>
            <person name="Ramamoorthy G.K."/>
            <person name="Gryganskyi A."/>
            <person name="Culley D."/>
            <person name="Magnuson J.K."/>
            <person name="James T.Y."/>
            <person name="O'Malley M.A."/>
            <person name="Stajich J.E."/>
            <person name="Spatafora J.W."/>
            <person name="Visel A."/>
            <person name="Grigoriev I.V."/>
        </authorList>
    </citation>
    <scope>NUCLEOTIDE SEQUENCE [LARGE SCALE GENOMIC DNA]</scope>
    <source>
        <strain evidence="2 3">CBS 115471</strain>
    </source>
</reference>
<keyword evidence="3" id="KW-1185">Reference proteome</keyword>
<name>A0A1Y2A468_9PLEO</name>
<evidence type="ECO:0000256" key="1">
    <source>
        <dbReference type="SAM" id="MobiDB-lite"/>
    </source>
</evidence>
<feature type="region of interest" description="Disordered" evidence="1">
    <location>
        <begin position="1"/>
        <end position="30"/>
    </location>
</feature>
<comment type="caution">
    <text evidence="2">The sequence shown here is derived from an EMBL/GenBank/DDBJ whole genome shotgun (WGS) entry which is preliminary data.</text>
</comment>
<dbReference type="Proteomes" id="UP000193144">
    <property type="component" value="Unassembled WGS sequence"/>
</dbReference>
<evidence type="ECO:0000313" key="3">
    <source>
        <dbReference type="Proteomes" id="UP000193144"/>
    </source>
</evidence>
<dbReference type="AlphaFoldDB" id="A0A1Y2A468"/>
<proteinExistence type="predicted"/>
<feature type="compositionally biased region" description="Polar residues" evidence="1">
    <location>
        <begin position="1"/>
        <end position="25"/>
    </location>
</feature>
<gene>
    <name evidence="2" type="ORF">BCR34DRAFT_51426</name>
</gene>
<accession>A0A1Y2A468</accession>
<protein>
    <submittedName>
        <fullName evidence="2">Uncharacterized protein</fullName>
    </submittedName>
</protein>
<dbReference type="EMBL" id="MCFA01000013">
    <property type="protein sequence ID" value="ORY17274.1"/>
    <property type="molecule type" value="Genomic_DNA"/>
</dbReference>
<organism evidence="2 3">
    <name type="scientific">Clohesyomyces aquaticus</name>
    <dbReference type="NCBI Taxonomy" id="1231657"/>
    <lineage>
        <taxon>Eukaryota</taxon>
        <taxon>Fungi</taxon>
        <taxon>Dikarya</taxon>
        <taxon>Ascomycota</taxon>
        <taxon>Pezizomycotina</taxon>
        <taxon>Dothideomycetes</taxon>
        <taxon>Pleosporomycetidae</taxon>
        <taxon>Pleosporales</taxon>
        <taxon>Lindgomycetaceae</taxon>
        <taxon>Clohesyomyces</taxon>
    </lineage>
</organism>
<evidence type="ECO:0000313" key="2">
    <source>
        <dbReference type="EMBL" id="ORY17274.1"/>
    </source>
</evidence>